<name>X1FWS0_9ZZZZ</name>
<evidence type="ECO:0000313" key="1">
    <source>
        <dbReference type="EMBL" id="GAH50081.1"/>
    </source>
</evidence>
<evidence type="ECO:0008006" key="2">
    <source>
        <dbReference type="Google" id="ProtNLM"/>
    </source>
</evidence>
<proteinExistence type="predicted"/>
<organism evidence="1">
    <name type="scientific">marine sediment metagenome</name>
    <dbReference type="NCBI Taxonomy" id="412755"/>
    <lineage>
        <taxon>unclassified sequences</taxon>
        <taxon>metagenomes</taxon>
        <taxon>ecological metagenomes</taxon>
    </lineage>
</organism>
<sequence>QEKLKTRIKKVMEKFKNEKEKINLTDSDAKFMKDGRYRIDTSYNCQASLSKEQIMLSSEVITEASDRKALELMVETSEANLAHPVEEIAADAGYSSYDNYEYLEKNNKTGYVPDQNFRKDLKKDRDPYHHTQFHYDKDQDWSEPLRLDTLSLNTPCIPESHSLHMRRMSIKYSDNSPILFFLKSLMVRKSGLYIWDR</sequence>
<dbReference type="EMBL" id="BARU01021854">
    <property type="protein sequence ID" value="GAH50081.1"/>
    <property type="molecule type" value="Genomic_DNA"/>
</dbReference>
<reference evidence="1" key="1">
    <citation type="journal article" date="2014" name="Front. Microbiol.">
        <title>High frequency of phylogenetically diverse reductive dehalogenase-homologous genes in deep subseafloor sedimentary metagenomes.</title>
        <authorList>
            <person name="Kawai M."/>
            <person name="Futagami T."/>
            <person name="Toyoda A."/>
            <person name="Takaki Y."/>
            <person name="Nishi S."/>
            <person name="Hori S."/>
            <person name="Arai W."/>
            <person name="Tsubouchi T."/>
            <person name="Morono Y."/>
            <person name="Uchiyama I."/>
            <person name="Ito T."/>
            <person name="Fujiyama A."/>
            <person name="Inagaki F."/>
            <person name="Takami H."/>
        </authorList>
    </citation>
    <scope>NUCLEOTIDE SEQUENCE</scope>
    <source>
        <strain evidence="1">Expedition CK06-06</strain>
    </source>
</reference>
<gene>
    <name evidence="1" type="ORF">S03H2_35695</name>
</gene>
<accession>X1FWS0</accession>
<dbReference type="PANTHER" id="PTHR33408">
    <property type="entry name" value="TRANSPOSASE"/>
    <property type="match status" value="1"/>
</dbReference>
<protein>
    <recommendedName>
        <fullName evidence="2">Transposase IS4-like domain-containing protein</fullName>
    </recommendedName>
</protein>
<feature type="non-terminal residue" evidence="1">
    <location>
        <position position="1"/>
    </location>
</feature>
<dbReference type="AlphaFoldDB" id="X1FWS0"/>
<comment type="caution">
    <text evidence="1">The sequence shown here is derived from an EMBL/GenBank/DDBJ whole genome shotgun (WGS) entry which is preliminary data.</text>
</comment>